<dbReference type="InterPro" id="IPR018234">
    <property type="entry name" value="GTP_CycHdrlase_I_CS"/>
</dbReference>
<comment type="pathway">
    <text evidence="1">Cofactor biosynthesis; 7,8-dihydroneopterin triphosphate biosynthesis; 7,8-dihydroneopterin triphosphate from GTP: step 1/1.</text>
</comment>
<evidence type="ECO:0000256" key="7">
    <source>
        <dbReference type="SAM" id="MobiDB-lite"/>
    </source>
</evidence>
<comment type="similarity">
    <text evidence="2">Belongs to the GTP cyclohydrolase I family.</text>
</comment>
<dbReference type="Gene3D" id="3.30.1130.10">
    <property type="match status" value="2"/>
</dbReference>
<evidence type="ECO:0000256" key="5">
    <source>
        <dbReference type="ARBA" id="ARBA00022801"/>
    </source>
</evidence>
<evidence type="ECO:0000256" key="6">
    <source>
        <dbReference type="ARBA" id="ARBA00030854"/>
    </source>
</evidence>
<evidence type="ECO:0000256" key="4">
    <source>
        <dbReference type="ARBA" id="ARBA00017272"/>
    </source>
</evidence>
<feature type="domain" description="GTP cyclohydrolase I" evidence="8">
    <location>
        <begin position="44"/>
        <end position="193"/>
    </location>
</feature>
<keyword evidence="10" id="KW-1185">Reference proteome</keyword>
<evidence type="ECO:0000256" key="3">
    <source>
        <dbReference type="ARBA" id="ARBA00012715"/>
    </source>
</evidence>
<dbReference type="Pfam" id="PF01227">
    <property type="entry name" value="GTP_cyclohydroI"/>
    <property type="match status" value="2"/>
</dbReference>
<feature type="region of interest" description="Disordered" evidence="7">
    <location>
        <begin position="1"/>
        <end position="26"/>
    </location>
</feature>
<feature type="domain" description="GTP cyclohydrolase I" evidence="8">
    <location>
        <begin position="409"/>
        <end position="523"/>
    </location>
</feature>
<reference evidence="9 10" key="1">
    <citation type="submission" date="2024-09" db="EMBL/GenBank/DDBJ databases">
        <title>Chromosome-scale assembly of Riccia sorocarpa.</title>
        <authorList>
            <person name="Paukszto L."/>
        </authorList>
    </citation>
    <scope>NUCLEOTIDE SEQUENCE [LARGE SCALE GENOMIC DNA]</scope>
    <source>
        <strain evidence="9">LP-2024</strain>
        <tissue evidence="9">Aerial parts of the thallus</tissue>
    </source>
</reference>
<proteinExistence type="inferred from homology"/>
<dbReference type="PANTHER" id="PTHR11109">
    <property type="entry name" value="GTP CYCLOHYDROLASE I"/>
    <property type="match status" value="1"/>
</dbReference>
<dbReference type="InterPro" id="IPR043134">
    <property type="entry name" value="GTP-CH-I_N"/>
</dbReference>
<dbReference type="Proteomes" id="UP001633002">
    <property type="component" value="Unassembled WGS sequence"/>
</dbReference>
<evidence type="ECO:0000256" key="1">
    <source>
        <dbReference type="ARBA" id="ARBA00005080"/>
    </source>
</evidence>
<feature type="region of interest" description="Disordered" evidence="7">
    <location>
        <begin position="366"/>
        <end position="386"/>
    </location>
</feature>
<dbReference type="InterPro" id="IPR043133">
    <property type="entry name" value="GTP-CH-I_C/QueF"/>
</dbReference>
<evidence type="ECO:0000313" key="10">
    <source>
        <dbReference type="Proteomes" id="UP001633002"/>
    </source>
</evidence>
<dbReference type="AlphaFoldDB" id="A0ABD3HR93"/>
<evidence type="ECO:0000313" key="9">
    <source>
        <dbReference type="EMBL" id="KAL3694065.1"/>
    </source>
</evidence>
<evidence type="ECO:0000259" key="8">
    <source>
        <dbReference type="Pfam" id="PF01227"/>
    </source>
</evidence>
<evidence type="ECO:0000256" key="2">
    <source>
        <dbReference type="ARBA" id="ARBA00008085"/>
    </source>
</evidence>
<dbReference type="SUPFAM" id="SSF55620">
    <property type="entry name" value="Tetrahydrobiopterin biosynthesis enzymes-like"/>
    <property type="match status" value="2"/>
</dbReference>
<protein>
    <recommendedName>
        <fullName evidence="4">GTP cyclohydrolase 1</fullName>
        <ecNumber evidence="3">3.5.4.16</ecNumber>
    </recommendedName>
    <alternativeName>
        <fullName evidence="6">GTP cyclohydrolase I</fullName>
    </alternativeName>
</protein>
<comment type="caution">
    <text evidence="9">The sequence shown here is derived from an EMBL/GenBank/DDBJ whole genome shotgun (WGS) entry which is preliminary data.</text>
</comment>
<keyword evidence="5" id="KW-0378">Hydrolase</keyword>
<dbReference type="Gene3D" id="1.10.286.10">
    <property type="match status" value="1"/>
</dbReference>
<dbReference type="EMBL" id="JBJQOH010000003">
    <property type="protein sequence ID" value="KAL3694065.1"/>
    <property type="molecule type" value="Genomic_DNA"/>
</dbReference>
<dbReference type="GO" id="GO:0042559">
    <property type="term" value="P:pteridine-containing compound biosynthetic process"/>
    <property type="evidence" value="ECO:0007669"/>
    <property type="project" value="UniProtKB-ARBA"/>
</dbReference>
<dbReference type="GO" id="GO:0003934">
    <property type="term" value="F:GTP cyclohydrolase I activity"/>
    <property type="evidence" value="ECO:0007669"/>
    <property type="project" value="UniProtKB-EC"/>
</dbReference>
<dbReference type="InterPro" id="IPR001474">
    <property type="entry name" value="GTP_CycHdrlase_I"/>
</dbReference>
<sequence>MPCSSSPVSIREDERDESADCEPDSKVPMESFVDLKASSESQMAAAVKILLRGIGEDVEREGILKTPLRVAKAFQSFVSGYGLTPEAIIGEALFTVAGTDGGAGGGLGGMVVVRKIDSFALCDTCLLPFRLRSHVAYIPTGQRVVGLSKLPRVVSMLSKRLQNPQKLGNELVQALHDSFGPLGVAAAVESWHLEWPGTADRNGSPTGGGCPEDRLGFGWVPTTVYAARGKFESVQTSLWDEFLGIVEIDGIEIQKPSLEMINSSPGKDKSCPFFAYSGNAECHDSIGALTQAVESLVCAEGEQIIISRKDLELTISRYVNWLVSATEGSKTGDVCNGIHHGEWNGISNGYSDGTVHTVPSNILDDYSKEKRRSSDNGVNSSTDGCLHFETPRVPSLDDRAGSLSSFELDLPLSSLCEHHLLPFSGVAHVGYVGGKGKLERLLVLKIVRMFSRRLQVQERLTRQIAESIASLADFPCIMVVVEANHMCIVSRGVEKLGSTTATVATVGKLANEEAQRAAFLKMISKKGAKRTNFCEIRLPLTGPHSF</sequence>
<name>A0ABD3HR93_9MARC</name>
<organism evidence="9 10">
    <name type="scientific">Riccia sorocarpa</name>
    <dbReference type="NCBI Taxonomy" id="122646"/>
    <lineage>
        <taxon>Eukaryota</taxon>
        <taxon>Viridiplantae</taxon>
        <taxon>Streptophyta</taxon>
        <taxon>Embryophyta</taxon>
        <taxon>Marchantiophyta</taxon>
        <taxon>Marchantiopsida</taxon>
        <taxon>Marchantiidae</taxon>
        <taxon>Marchantiales</taxon>
        <taxon>Ricciaceae</taxon>
        <taxon>Riccia</taxon>
    </lineage>
</organism>
<dbReference type="InterPro" id="IPR020602">
    <property type="entry name" value="GTP_CycHdrlase_I_dom"/>
</dbReference>
<gene>
    <name evidence="9" type="ORF">R1sor_007716</name>
</gene>
<dbReference type="PROSITE" id="PS00860">
    <property type="entry name" value="GTP_CYCLOHYDROL_1_2"/>
    <property type="match status" value="1"/>
</dbReference>
<dbReference type="PANTHER" id="PTHR11109:SF7">
    <property type="entry name" value="GTP CYCLOHYDROLASE 1"/>
    <property type="match status" value="1"/>
</dbReference>
<dbReference type="EC" id="3.5.4.16" evidence="3"/>
<accession>A0ABD3HR93</accession>